<dbReference type="Pfam" id="PF09084">
    <property type="entry name" value="NMT1"/>
    <property type="match status" value="1"/>
</dbReference>
<evidence type="ECO:0000313" key="3">
    <source>
        <dbReference type="EMBL" id="NEG79024.1"/>
    </source>
</evidence>
<gene>
    <name evidence="3" type="ORF">GFD22_08610</name>
</gene>
<protein>
    <recommendedName>
        <fullName evidence="2">SsuA/THI5-like domain-containing protein</fullName>
    </recommendedName>
</protein>
<dbReference type="EMBL" id="WHZY01000015">
    <property type="protein sequence ID" value="NEG79024.1"/>
    <property type="molecule type" value="Genomic_DNA"/>
</dbReference>
<dbReference type="Gene3D" id="3.40.190.10">
    <property type="entry name" value="Periplasmic binding protein-like II"/>
    <property type="match status" value="2"/>
</dbReference>
<proteinExistence type="predicted"/>
<dbReference type="OrthoDB" id="3595952at2"/>
<keyword evidence="1" id="KW-0732">Signal</keyword>
<evidence type="ECO:0000313" key="4">
    <source>
        <dbReference type="Proteomes" id="UP000469763"/>
    </source>
</evidence>
<dbReference type="AlphaFoldDB" id="A0A7K3TK34"/>
<dbReference type="PROSITE" id="PS51257">
    <property type="entry name" value="PROKAR_LIPOPROTEIN"/>
    <property type="match status" value="1"/>
</dbReference>
<evidence type="ECO:0000256" key="1">
    <source>
        <dbReference type="SAM" id="SignalP"/>
    </source>
</evidence>
<feature type="chain" id="PRO_5029529292" description="SsuA/THI5-like domain-containing protein" evidence="1">
    <location>
        <begin position="40"/>
        <end position="396"/>
    </location>
</feature>
<accession>A0A7K3TK34</accession>
<name>A0A7K3TK34_9BIFI</name>
<feature type="domain" description="SsuA/THI5-like" evidence="2">
    <location>
        <begin position="107"/>
        <end position="295"/>
    </location>
</feature>
<evidence type="ECO:0000259" key="2">
    <source>
        <dbReference type="Pfam" id="PF09084"/>
    </source>
</evidence>
<feature type="signal peptide" evidence="1">
    <location>
        <begin position="1"/>
        <end position="39"/>
    </location>
</feature>
<dbReference type="RefSeq" id="WP_152350394.1">
    <property type="nucleotide sequence ID" value="NZ_WBSN01000008.1"/>
</dbReference>
<sequence>MRNHNITNIMKQMRTFGAASLAVAALVGLGACGSETASASGAPAQLSENIPDAYNLQSVCPSNVVIQMDWKPEAEYGTAWNLLGDDYYIDTNKKETSGTLTVDGYKTGVKVTIRNVPSSQTAATIGYVNTDTLLTFMNTDQLISAAAAGTPYTAVAAPLKQSPQIIMWDPATYPNVKTIKDLGTTGATILSNPAAVWAPLLESKGIIKASQIDPSYTGDPARFVSDPKVAQQGLATSEPYQYKNEIQSWGKDIAYEKLSDYGYNVYPEMYSVRTADVEKNAGCLAKLVPLIQKSAVNYAKDGSTTVKRIAEAAQKYNDGWVYSEGLGNFTWDALKKEDIIGDEAGAAAGIDMNRIQSIIDTFGPIFKQTGTAVPDSLKASDLATDKFIDKTIQFGA</sequence>
<organism evidence="3 4">
    <name type="scientific">Bifidobacterium avesanii</name>
    <dbReference type="NCBI Taxonomy" id="1798157"/>
    <lineage>
        <taxon>Bacteria</taxon>
        <taxon>Bacillati</taxon>
        <taxon>Actinomycetota</taxon>
        <taxon>Actinomycetes</taxon>
        <taxon>Bifidobacteriales</taxon>
        <taxon>Bifidobacteriaceae</taxon>
        <taxon>Bifidobacterium</taxon>
    </lineage>
</organism>
<reference evidence="3 4" key="1">
    <citation type="submission" date="2019-10" db="EMBL/GenBank/DDBJ databases">
        <title>Bifidobacterium from non-human primates.</title>
        <authorList>
            <person name="Modesto M."/>
        </authorList>
    </citation>
    <scope>NUCLEOTIDE SEQUENCE [LARGE SCALE GENOMIC DNA]</scope>
    <source>
        <strain evidence="3 4">TREC</strain>
    </source>
</reference>
<dbReference type="InterPro" id="IPR015168">
    <property type="entry name" value="SsuA/THI5"/>
</dbReference>
<keyword evidence="4" id="KW-1185">Reference proteome</keyword>
<dbReference type="Proteomes" id="UP000469763">
    <property type="component" value="Unassembled WGS sequence"/>
</dbReference>
<comment type="caution">
    <text evidence="3">The sequence shown here is derived from an EMBL/GenBank/DDBJ whole genome shotgun (WGS) entry which is preliminary data.</text>
</comment>